<evidence type="ECO:0000256" key="1">
    <source>
        <dbReference type="RuleBase" id="RU000662"/>
    </source>
</evidence>
<feature type="region of interest" description="Disordered" evidence="2">
    <location>
        <begin position="1"/>
        <end position="24"/>
    </location>
</feature>
<dbReference type="InterPro" id="IPR000915">
    <property type="entry name" value="60S_ribosomal_eL6"/>
</dbReference>
<keyword evidence="1" id="KW-0689">Ribosomal protein</keyword>
<dbReference type="EMBL" id="JBBHLL010000055">
    <property type="protein sequence ID" value="KAK7823049.1"/>
    <property type="molecule type" value="Genomic_DNA"/>
</dbReference>
<dbReference type="GO" id="GO:0002181">
    <property type="term" value="P:cytoplasmic translation"/>
    <property type="evidence" value="ECO:0007669"/>
    <property type="project" value="TreeGrafter"/>
</dbReference>
<dbReference type="PANTHER" id="PTHR10715:SF0">
    <property type="entry name" value="LARGE RIBOSOMAL SUBUNIT PROTEIN EL6"/>
    <property type="match status" value="1"/>
</dbReference>
<accession>A0AAW0J9J3</accession>
<name>A0AAW0J9J3_MYOGA</name>
<evidence type="ECO:0000313" key="3">
    <source>
        <dbReference type="EMBL" id="KAK7823049.1"/>
    </source>
</evidence>
<dbReference type="PROSITE" id="PS01170">
    <property type="entry name" value="RIBOSOMAL_L6E"/>
    <property type="match status" value="1"/>
</dbReference>
<reference evidence="3 4" key="1">
    <citation type="journal article" date="2023" name="bioRxiv">
        <title>Conserved and derived expression patterns and positive selection on dental genes reveal complex evolutionary context of ever-growing rodent molars.</title>
        <authorList>
            <person name="Calamari Z.T."/>
            <person name="Song A."/>
            <person name="Cohen E."/>
            <person name="Akter M."/>
            <person name="Roy R.D."/>
            <person name="Hallikas O."/>
            <person name="Christensen M.M."/>
            <person name="Li P."/>
            <person name="Marangoni P."/>
            <person name="Jernvall J."/>
            <person name="Klein O.D."/>
        </authorList>
    </citation>
    <scope>NUCLEOTIDE SEQUENCE [LARGE SCALE GENOMIC DNA]</scope>
    <source>
        <strain evidence="3">V071</strain>
    </source>
</reference>
<keyword evidence="1" id="KW-0687">Ribonucleoprotein</keyword>
<gene>
    <name evidence="3" type="ORF">U0070_025866</name>
</gene>
<dbReference type="GO" id="GO:0003735">
    <property type="term" value="F:structural constituent of ribosome"/>
    <property type="evidence" value="ECO:0007669"/>
    <property type="project" value="InterPro"/>
</dbReference>
<organism evidence="3 4">
    <name type="scientific">Myodes glareolus</name>
    <name type="common">Bank vole</name>
    <name type="synonym">Clethrionomys glareolus</name>
    <dbReference type="NCBI Taxonomy" id="447135"/>
    <lineage>
        <taxon>Eukaryota</taxon>
        <taxon>Metazoa</taxon>
        <taxon>Chordata</taxon>
        <taxon>Craniata</taxon>
        <taxon>Vertebrata</taxon>
        <taxon>Euteleostomi</taxon>
        <taxon>Mammalia</taxon>
        <taxon>Eutheria</taxon>
        <taxon>Euarchontoglires</taxon>
        <taxon>Glires</taxon>
        <taxon>Rodentia</taxon>
        <taxon>Myomorpha</taxon>
        <taxon>Muroidea</taxon>
        <taxon>Cricetidae</taxon>
        <taxon>Arvicolinae</taxon>
        <taxon>Myodes</taxon>
    </lineage>
</organism>
<dbReference type="AlphaFoldDB" id="A0AAW0J9J3"/>
<dbReference type="GO" id="GO:0022625">
    <property type="term" value="C:cytosolic large ribosomal subunit"/>
    <property type="evidence" value="ECO:0007669"/>
    <property type="project" value="TreeGrafter"/>
</dbReference>
<keyword evidence="4" id="KW-1185">Reference proteome</keyword>
<comment type="similarity">
    <text evidence="1">Belongs to the eukaryotic ribosomal protein eL6 family.</text>
</comment>
<proteinExistence type="inferred from homology"/>
<comment type="caution">
    <text evidence="3">The sequence shown here is derived from an EMBL/GenBank/DDBJ whole genome shotgun (WGS) entry which is preliminary data.</text>
</comment>
<dbReference type="InterPro" id="IPR049633">
    <property type="entry name" value="Ribosomal_eL6_CS"/>
</dbReference>
<feature type="region of interest" description="Disordered" evidence="2">
    <location>
        <begin position="125"/>
        <end position="145"/>
    </location>
</feature>
<evidence type="ECO:0000256" key="2">
    <source>
        <dbReference type="SAM" id="MobiDB-lite"/>
    </source>
</evidence>
<feature type="region of interest" description="Disordered" evidence="2">
    <location>
        <begin position="553"/>
        <end position="573"/>
    </location>
</feature>
<dbReference type="Pfam" id="PF01159">
    <property type="entry name" value="Ribosomal_L6e"/>
    <property type="match status" value="1"/>
</dbReference>
<feature type="region of interest" description="Disordered" evidence="2">
    <location>
        <begin position="267"/>
        <end position="319"/>
    </location>
</feature>
<dbReference type="Proteomes" id="UP001488838">
    <property type="component" value="Unassembled WGS sequence"/>
</dbReference>
<evidence type="ECO:0000313" key="4">
    <source>
        <dbReference type="Proteomes" id="UP001488838"/>
    </source>
</evidence>
<dbReference type="PANTHER" id="PTHR10715">
    <property type="entry name" value="60S RIBOSOMAL PROTEIN L6"/>
    <property type="match status" value="1"/>
</dbReference>
<feature type="compositionally biased region" description="Basic and acidic residues" evidence="2">
    <location>
        <begin position="303"/>
        <end position="319"/>
    </location>
</feature>
<feature type="region of interest" description="Disordered" evidence="2">
    <location>
        <begin position="639"/>
        <end position="683"/>
    </location>
</feature>
<feature type="compositionally biased region" description="Low complexity" evidence="2">
    <location>
        <begin position="131"/>
        <end position="144"/>
    </location>
</feature>
<feature type="compositionally biased region" description="Basic and acidic residues" evidence="2">
    <location>
        <begin position="650"/>
        <end position="683"/>
    </location>
</feature>
<feature type="region of interest" description="Disordered" evidence="2">
    <location>
        <begin position="39"/>
        <end position="83"/>
    </location>
</feature>
<protein>
    <recommendedName>
        <fullName evidence="1">60S ribosomal protein L6</fullName>
    </recommendedName>
</protein>
<dbReference type="GO" id="GO:0000027">
    <property type="term" value="P:ribosomal large subunit assembly"/>
    <property type="evidence" value="ECO:0007669"/>
    <property type="project" value="TreeGrafter"/>
</dbReference>
<feature type="compositionally biased region" description="Basic and acidic residues" evidence="2">
    <location>
        <begin position="12"/>
        <end position="22"/>
    </location>
</feature>
<sequence>MGQLCSPPEDSGGAHDSQKHQPLDQLRFAITVSPAVPHTLLPPLGEADQRISEPNSSQGSLPFGKYKVLPPPSRSRKGKSELLLTGPLSQARSKLTPQMALWMEAGMAGGEASRVEPAEQADLGVYGVGESPSSSSPGPKSTRSLFPIPPLLSQNKIAKDSYILEEVNCQAVMTLNQPIRGFYVLSKWLLINARKIAKLGPRKGSQIVPWAAEERVPELALAHDHTDECFAYHHRTFIWRWMEIETETHIGTLDLTPWVRMGSRWSESAGKEGRIGGNLLQTMDGDRDGDPHWSTGLSPQGPNKERKEGEQERGSQDREGCVHSLIQGDWSGGISPGPAGLGLNERVIGPNSLNVAGMGADWEAIDNELSLQQKAEVSSKEMAIGRHPRLQIKFSEIQVGENRWNKMVGEKAEKPDTTKKPAGTLVLNRVPLRRTHQKFVIATSTKVYISRIKVAKHLTDDYFKKKQLHTPRHQEDPSSGVGWRYRRRPTLEHRTEPPKVQMRSRRTKKMTKDCKGCYHPLIQGVGSNESLPSPVGLRLNEHDPTSVSSGVAIKGQVQEGEYPNRLDPKNPVYAEETSPSAIVNGFSERLRAGQPHLENRATFRKSGWITCSFSPSPTALGLGRTFIWRWMEIETETHRNTGLNSLGPNEKQKEGECEQERQDQREHSSDDRWRYRRRPTLEH</sequence>
<dbReference type="GO" id="GO:0003723">
    <property type="term" value="F:RNA binding"/>
    <property type="evidence" value="ECO:0007669"/>
    <property type="project" value="TreeGrafter"/>
</dbReference>